<evidence type="ECO:0000313" key="3">
    <source>
        <dbReference type="RefSeq" id="XP_030064185.1"/>
    </source>
</evidence>
<feature type="region of interest" description="Disordered" evidence="1">
    <location>
        <begin position="625"/>
        <end position="681"/>
    </location>
</feature>
<dbReference type="InterPro" id="IPR026705">
    <property type="entry name" value="Hid-1/Ecm30"/>
</dbReference>
<dbReference type="CTD" id="283987"/>
<name>A0A6P7YM29_9AMPH</name>
<dbReference type="GO" id="GO:0005797">
    <property type="term" value="C:Golgi medial cisterna"/>
    <property type="evidence" value="ECO:0007669"/>
    <property type="project" value="TreeGrafter"/>
</dbReference>
<feature type="region of interest" description="Disordered" evidence="1">
    <location>
        <begin position="578"/>
        <end position="613"/>
    </location>
</feature>
<dbReference type="GO" id="GO:0000138">
    <property type="term" value="C:Golgi trans cisterna"/>
    <property type="evidence" value="ECO:0007669"/>
    <property type="project" value="TreeGrafter"/>
</dbReference>
<accession>A0A6P7YM29</accession>
<dbReference type="PANTHER" id="PTHR21575:SF12">
    <property type="entry name" value="PROTEIN HID1"/>
    <property type="match status" value="1"/>
</dbReference>
<reference evidence="3" key="1">
    <citation type="submission" date="2025-08" db="UniProtKB">
        <authorList>
            <consortium name="RefSeq"/>
        </authorList>
    </citation>
    <scope>IDENTIFICATION</scope>
</reference>
<dbReference type="PANTHER" id="PTHR21575">
    <property type="entry name" value="PROTEIN HID1"/>
    <property type="match status" value="1"/>
</dbReference>
<proteinExistence type="predicted"/>
<gene>
    <name evidence="3" type="primary">HID1</name>
</gene>
<dbReference type="KEGG" id="muo:115473391"/>
<organism evidence="2 3">
    <name type="scientific">Microcaecilia unicolor</name>
    <dbReference type="NCBI Taxonomy" id="1415580"/>
    <lineage>
        <taxon>Eukaryota</taxon>
        <taxon>Metazoa</taxon>
        <taxon>Chordata</taxon>
        <taxon>Craniata</taxon>
        <taxon>Vertebrata</taxon>
        <taxon>Euteleostomi</taxon>
        <taxon>Amphibia</taxon>
        <taxon>Gymnophiona</taxon>
        <taxon>Siphonopidae</taxon>
        <taxon>Microcaecilia</taxon>
    </lineage>
</organism>
<dbReference type="Pfam" id="PF12722">
    <property type="entry name" value="Hid1"/>
    <property type="match status" value="1"/>
</dbReference>
<protein>
    <submittedName>
        <fullName evidence="3">Protein HID1</fullName>
    </submittedName>
</protein>
<dbReference type="InParanoid" id="A0A6P7YM29"/>
<dbReference type="OrthoDB" id="432953at2759"/>
<feature type="compositionally biased region" description="Polar residues" evidence="1">
    <location>
        <begin position="643"/>
        <end position="668"/>
    </location>
</feature>
<dbReference type="FunCoup" id="A0A6P7YM29">
    <property type="interactions" value="697"/>
</dbReference>
<dbReference type="GO" id="GO:0016020">
    <property type="term" value="C:membrane"/>
    <property type="evidence" value="ECO:0007669"/>
    <property type="project" value="TreeGrafter"/>
</dbReference>
<sequence>MGNADSKLNFRKAVIQLTTKTQPVEATDDAFWDQFWADTATSVQDVFALVPAAEIRAVREESPSNLATLCYKAVEKLVQGAESGCNSEKEKQIVLNCTRLLTRILPYIFEDPDWRGFFWSTVPGAGRGGGSEEDENARPLAESLLLAVADLLFCPDFTVQSHKKNGAETVEDIHSLDSCEYIWEAGVGFAHSPQPHYIHDLNRTELLKLLLTCFSEAMYLAPSSESGSGINPWVQFFCSTENRHALPLFTSLLNVVCAYDPVGYGIPYNHLLFSDYREPLVEEAAQVLIVTLDYDSSSSASPTVDGTTTGTVMDDTDPPGPENLFVNYLSRIHREEDFQFILKGIARLLSNPLVQTYLPNSTKKIQFHQELLVLFWKLCDFNKKFLFFVLKSSDVLDILVPILFFLNDARADQSRVGLMHIGVFILLLLSGERNFGVRLNKPYSVRVPMDIPVFTGTHADFLIVVFHKIITSGHQRLQPLFDCLLTIIVNVSPYLKSLSMVAANKLLHLLEAFSTAWFLFSAVQNHHLVFFLLEVFNNIIQYQFDGNSSLVYAIIRKRTVFHQLANLPTDTASIQKALQRKKKSPEPISRTNSQDGVSMEGSRPAAPAEPGTLKASLVATPGIEKLTEKSQVSEDGTMRSVETEISQSPAGGSPSARVSDTESSNVEAVQSRRDHRRLSSVSASGQWVPTSDWVVSWKAKLPLQTIMRLLQVLVPQVEKICIDKGLTDESEILKFLQHGTLVGLLPVPHPILIRKYQANSGTAMWFRTYMWGVIYLRNMDPPIWYDTDVKLFEIQRV</sequence>
<dbReference type="AlphaFoldDB" id="A0A6P7YM29"/>
<dbReference type="GeneID" id="115473391"/>
<evidence type="ECO:0000313" key="2">
    <source>
        <dbReference type="Proteomes" id="UP000515156"/>
    </source>
</evidence>
<keyword evidence="2" id="KW-1185">Reference proteome</keyword>
<dbReference type="Proteomes" id="UP000515156">
    <property type="component" value="Chromosome 6"/>
</dbReference>
<dbReference type="RefSeq" id="XP_030064185.1">
    <property type="nucleotide sequence ID" value="XM_030208325.1"/>
</dbReference>
<evidence type="ECO:0000256" key="1">
    <source>
        <dbReference type="SAM" id="MobiDB-lite"/>
    </source>
</evidence>